<evidence type="ECO:0000313" key="3">
    <source>
        <dbReference type="Proteomes" id="UP001556367"/>
    </source>
</evidence>
<protein>
    <submittedName>
        <fullName evidence="2">Uncharacterized protein</fullName>
    </submittedName>
</protein>
<sequence>MLVVNRLAEFSTAHQGPYFDHLIPSCADIAHILSEKPATEEDLQYLCGDSVQVFIVQGLMPVDVGVIEEVHQLMWKELCRSQFRLGPHLAIPLIHNEVLVADFDSNAILRFQPRLKAAIGWLMYCSSQLDAGNGPEIDPQKYPQKKLERDAEIMSDILRFLQEIEARLPEGELDPLNNDRSHHGGVGDHHSQTQESLEGEGT</sequence>
<keyword evidence="3" id="KW-1185">Reference proteome</keyword>
<proteinExistence type="predicted"/>
<name>A0ABR3J7T6_9AGAR</name>
<evidence type="ECO:0000256" key="1">
    <source>
        <dbReference type="SAM" id="MobiDB-lite"/>
    </source>
</evidence>
<accession>A0ABR3J7T6</accession>
<reference evidence="3" key="1">
    <citation type="submission" date="2024-06" db="EMBL/GenBank/DDBJ databases">
        <title>Multi-omics analyses provide insights into the biosynthesis of the anticancer antibiotic pleurotin in Hohenbuehelia grisea.</title>
        <authorList>
            <person name="Weaver J.A."/>
            <person name="Alberti F."/>
        </authorList>
    </citation>
    <scope>NUCLEOTIDE SEQUENCE [LARGE SCALE GENOMIC DNA]</scope>
    <source>
        <strain evidence="3">T-177</strain>
    </source>
</reference>
<comment type="caution">
    <text evidence="2">The sequence shown here is derived from an EMBL/GenBank/DDBJ whole genome shotgun (WGS) entry which is preliminary data.</text>
</comment>
<dbReference type="EMBL" id="JASNQZ010000011">
    <property type="protein sequence ID" value="KAL0951576.1"/>
    <property type="molecule type" value="Genomic_DNA"/>
</dbReference>
<feature type="region of interest" description="Disordered" evidence="1">
    <location>
        <begin position="171"/>
        <end position="202"/>
    </location>
</feature>
<gene>
    <name evidence="2" type="ORF">HGRIS_008258</name>
</gene>
<evidence type="ECO:0000313" key="2">
    <source>
        <dbReference type="EMBL" id="KAL0951576.1"/>
    </source>
</evidence>
<dbReference type="Proteomes" id="UP001556367">
    <property type="component" value="Unassembled WGS sequence"/>
</dbReference>
<feature type="compositionally biased region" description="Basic and acidic residues" evidence="1">
    <location>
        <begin position="177"/>
        <end position="192"/>
    </location>
</feature>
<organism evidence="2 3">
    <name type="scientific">Hohenbuehelia grisea</name>
    <dbReference type="NCBI Taxonomy" id="104357"/>
    <lineage>
        <taxon>Eukaryota</taxon>
        <taxon>Fungi</taxon>
        <taxon>Dikarya</taxon>
        <taxon>Basidiomycota</taxon>
        <taxon>Agaricomycotina</taxon>
        <taxon>Agaricomycetes</taxon>
        <taxon>Agaricomycetidae</taxon>
        <taxon>Agaricales</taxon>
        <taxon>Pleurotineae</taxon>
        <taxon>Pleurotaceae</taxon>
        <taxon>Hohenbuehelia</taxon>
    </lineage>
</organism>